<keyword evidence="1" id="KW-0732">Signal</keyword>
<feature type="chain" id="PRO_5033013690" evidence="1">
    <location>
        <begin position="24"/>
        <end position="85"/>
    </location>
</feature>
<sequence>MKRFAFSVVVTLLAVLSFNTVQAAQCFCIEWIIQPYEFIAWEYWSSSGDCSNPDAGLALGRHYQNDVLIDYHYRDAAGTYYYCTH</sequence>
<dbReference type="AlphaFoldDB" id="A0A847S2N6"/>
<evidence type="ECO:0000313" key="2">
    <source>
        <dbReference type="EMBL" id="NLR68674.1"/>
    </source>
</evidence>
<dbReference type="Proteomes" id="UP000570474">
    <property type="component" value="Unassembled WGS sequence"/>
</dbReference>
<evidence type="ECO:0000256" key="1">
    <source>
        <dbReference type="SAM" id="SignalP"/>
    </source>
</evidence>
<feature type="signal peptide" evidence="1">
    <location>
        <begin position="1"/>
        <end position="23"/>
    </location>
</feature>
<dbReference type="RefSeq" id="WP_168874634.1">
    <property type="nucleotide sequence ID" value="NZ_JABAIA010000004.1"/>
</dbReference>
<keyword evidence="3" id="KW-1185">Reference proteome</keyword>
<reference evidence="2 3" key="1">
    <citation type="submission" date="2020-04" db="EMBL/GenBank/DDBJ databases">
        <authorList>
            <person name="Yin C."/>
        </authorList>
    </citation>
    <scope>NUCLEOTIDE SEQUENCE [LARGE SCALE GENOMIC DNA]</scope>
    <source>
        <strain evidence="2 3">Ae27</strain>
    </source>
</reference>
<name>A0A847S2N6_9BACT</name>
<organism evidence="2 3">
    <name type="scientific">Chitinophaga varians</name>
    <dbReference type="NCBI Taxonomy" id="2202339"/>
    <lineage>
        <taxon>Bacteria</taxon>
        <taxon>Pseudomonadati</taxon>
        <taxon>Bacteroidota</taxon>
        <taxon>Chitinophagia</taxon>
        <taxon>Chitinophagales</taxon>
        <taxon>Chitinophagaceae</taxon>
        <taxon>Chitinophaga</taxon>
    </lineage>
</organism>
<dbReference type="EMBL" id="JABAIA010000004">
    <property type="protein sequence ID" value="NLR68674.1"/>
    <property type="molecule type" value="Genomic_DNA"/>
</dbReference>
<gene>
    <name evidence="2" type="ORF">HGH92_30505</name>
</gene>
<comment type="caution">
    <text evidence="2">The sequence shown here is derived from an EMBL/GenBank/DDBJ whole genome shotgun (WGS) entry which is preliminary data.</text>
</comment>
<evidence type="ECO:0000313" key="3">
    <source>
        <dbReference type="Proteomes" id="UP000570474"/>
    </source>
</evidence>
<accession>A0A847S2N6</accession>
<protein>
    <submittedName>
        <fullName evidence="2">Uncharacterized protein</fullName>
    </submittedName>
</protein>
<proteinExistence type="predicted"/>